<evidence type="ECO:0000256" key="1">
    <source>
        <dbReference type="ARBA" id="ARBA00001968"/>
    </source>
</evidence>
<name>A0ABR3HRV5_LOXSC</name>
<comment type="similarity">
    <text evidence="3">Belongs to the HARBI1 family.</text>
</comment>
<dbReference type="InterPro" id="IPR045249">
    <property type="entry name" value="HARBI1-like"/>
</dbReference>
<organism evidence="9 10">
    <name type="scientific">Loxostege sticticalis</name>
    <name type="common">Beet webworm moth</name>
    <dbReference type="NCBI Taxonomy" id="481309"/>
    <lineage>
        <taxon>Eukaryota</taxon>
        <taxon>Metazoa</taxon>
        <taxon>Ecdysozoa</taxon>
        <taxon>Arthropoda</taxon>
        <taxon>Hexapoda</taxon>
        <taxon>Insecta</taxon>
        <taxon>Pterygota</taxon>
        <taxon>Neoptera</taxon>
        <taxon>Endopterygota</taxon>
        <taxon>Lepidoptera</taxon>
        <taxon>Glossata</taxon>
        <taxon>Ditrysia</taxon>
        <taxon>Pyraloidea</taxon>
        <taxon>Crambidae</taxon>
        <taxon>Pyraustinae</taxon>
        <taxon>Loxostege</taxon>
    </lineage>
</organism>
<proteinExistence type="inferred from homology"/>
<evidence type="ECO:0000256" key="7">
    <source>
        <dbReference type="ARBA" id="ARBA00023242"/>
    </source>
</evidence>
<feature type="domain" description="DDE Tnp4" evidence="8">
    <location>
        <begin position="106"/>
        <end position="258"/>
    </location>
</feature>
<accession>A0ABR3HRV5</accession>
<evidence type="ECO:0000256" key="4">
    <source>
        <dbReference type="ARBA" id="ARBA00022722"/>
    </source>
</evidence>
<evidence type="ECO:0000256" key="2">
    <source>
        <dbReference type="ARBA" id="ARBA00004123"/>
    </source>
</evidence>
<dbReference type="InterPro" id="IPR027806">
    <property type="entry name" value="HARBI1_dom"/>
</dbReference>
<sequence length="292" mass="33040">MSSLSSLSDLEEEDINRRRRIPNRIDIFSKYDGEDFRIRYRISKHAVFQTRDILDIEPMTQRNKSIDGLTQLLICLRFFATGTFQLREVAEGFYGIDGFPRVAGALDCTHIKIISRGGVLSELYRCRKGYFSINVQVVCDADLKIRDIIARWPGSVHDCTIFNNSHLCADFESGRYGNHYLLGDGGYFNKNFLLVPISQPQTTAEEAYNKCHIATRNTVLERCFGVWKRRCPCLEKGITLNKTSTVNQVIMASAVLHNMCIDLNEVETPSDINIMMDDVPLPDGPNQAAGSV</sequence>
<comment type="caution">
    <text evidence="9">The sequence shown here is derived from an EMBL/GenBank/DDBJ whole genome shotgun (WGS) entry which is preliminary data.</text>
</comment>
<dbReference type="Pfam" id="PF13359">
    <property type="entry name" value="DDE_Tnp_4"/>
    <property type="match status" value="1"/>
</dbReference>
<keyword evidence="7" id="KW-0539">Nucleus</keyword>
<keyword evidence="4" id="KW-0540">Nuclease</keyword>
<reference evidence="9 10" key="1">
    <citation type="submission" date="2024-06" db="EMBL/GenBank/DDBJ databases">
        <title>A chromosome-level genome assembly of beet webworm, Loxostege sticticalis.</title>
        <authorList>
            <person name="Zhang Y."/>
        </authorList>
    </citation>
    <scope>NUCLEOTIDE SEQUENCE [LARGE SCALE GENOMIC DNA]</scope>
    <source>
        <strain evidence="9">AQ026</strain>
        <tissue evidence="9">Whole body</tissue>
    </source>
</reference>
<comment type="subcellular location">
    <subcellularLocation>
        <location evidence="2">Nucleus</location>
    </subcellularLocation>
</comment>
<protein>
    <recommendedName>
        <fullName evidence="8">DDE Tnp4 domain-containing protein</fullName>
    </recommendedName>
</protein>
<evidence type="ECO:0000256" key="6">
    <source>
        <dbReference type="ARBA" id="ARBA00022801"/>
    </source>
</evidence>
<dbReference type="Proteomes" id="UP001549920">
    <property type="component" value="Unassembled WGS sequence"/>
</dbReference>
<evidence type="ECO:0000313" key="10">
    <source>
        <dbReference type="Proteomes" id="UP001549920"/>
    </source>
</evidence>
<comment type="cofactor">
    <cofactor evidence="1">
        <name>a divalent metal cation</name>
        <dbReference type="ChEBI" id="CHEBI:60240"/>
    </cofactor>
</comment>
<dbReference type="PANTHER" id="PTHR22930:SF289">
    <property type="entry name" value="DDE TNP4 DOMAIN-CONTAINING PROTEIN-RELATED"/>
    <property type="match status" value="1"/>
</dbReference>
<dbReference type="PANTHER" id="PTHR22930">
    <property type="match status" value="1"/>
</dbReference>
<keyword evidence="6" id="KW-0378">Hydrolase</keyword>
<evidence type="ECO:0000256" key="5">
    <source>
        <dbReference type="ARBA" id="ARBA00022723"/>
    </source>
</evidence>
<keyword evidence="10" id="KW-1185">Reference proteome</keyword>
<evidence type="ECO:0000313" key="9">
    <source>
        <dbReference type="EMBL" id="KAL0879297.1"/>
    </source>
</evidence>
<dbReference type="EMBL" id="JBEUOH010000014">
    <property type="protein sequence ID" value="KAL0879297.1"/>
    <property type="molecule type" value="Genomic_DNA"/>
</dbReference>
<evidence type="ECO:0000259" key="8">
    <source>
        <dbReference type="Pfam" id="PF13359"/>
    </source>
</evidence>
<gene>
    <name evidence="9" type="ORF">ABMA27_003076</name>
</gene>
<keyword evidence="5" id="KW-0479">Metal-binding</keyword>
<evidence type="ECO:0000256" key="3">
    <source>
        <dbReference type="ARBA" id="ARBA00006958"/>
    </source>
</evidence>